<dbReference type="InterPro" id="IPR035919">
    <property type="entry name" value="EAL_sf"/>
</dbReference>
<dbReference type="Gene3D" id="3.20.20.450">
    <property type="entry name" value="EAL domain"/>
    <property type="match status" value="1"/>
</dbReference>
<dbReference type="PANTHER" id="PTHR33121">
    <property type="entry name" value="CYCLIC DI-GMP PHOSPHODIESTERASE PDEF"/>
    <property type="match status" value="1"/>
</dbReference>
<dbReference type="SMART" id="SM00065">
    <property type="entry name" value="GAF"/>
    <property type="match status" value="1"/>
</dbReference>
<evidence type="ECO:0000313" key="2">
    <source>
        <dbReference type="EMBL" id="MBL7626470.1"/>
    </source>
</evidence>
<evidence type="ECO:0000313" key="3">
    <source>
        <dbReference type="Proteomes" id="UP000604475"/>
    </source>
</evidence>
<feature type="domain" description="EAL" evidence="1">
    <location>
        <begin position="171"/>
        <end position="415"/>
    </location>
</feature>
<dbReference type="AlphaFoldDB" id="A0A937RCH9"/>
<dbReference type="Proteomes" id="UP000604475">
    <property type="component" value="Unassembled WGS sequence"/>
</dbReference>
<dbReference type="PANTHER" id="PTHR33121:SF76">
    <property type="entry name" value="SIGNALING PROTEIN"/>
    <property type="match status" value="1"/>
</dbReference>
<dbReference type="EMBL" id="JAEACQ010000136">
    <property type="protein sequence ID" value="MBL7626470.1"/>
    <property type="molecule type" value="Genomic_DNA"/>
</dbReference>
<dbReference type="CDD" id="cd01948">
    <property type="entry name" value="EAL"/>
    <property type="match status" value="1"/>
</dbReference>
<dbReference type="InterPro" id="IPR029016">
    <property type="entry name" value="GAF-like_dom_sf"/>
</dbReference>
<dbReference type="PROSITE" id="PS50883">
    <property type="entry name" value="EAL"/>
    <property type="match status" value="1"/>
</dbReference>
<accession>A0A937RCH9</accession>
<dbReference type="SUPFAM" id="SSF55781">
    <property type="entry name" value="GAF domain-like"/>
    <property type="match status" value="1"/>
</dbReference>
<dbReference type="Pfam" id="PF01590">
    <property type="entry name" value="GAF"/>
    <property type="match status" value="1"/>
</dbReference>
<protein>
    <submittedName>
        <fullName evidence="2">EAL domain-containing protein</fullName>
    </submittedName>
</protein>
<dbReference type="Gene3D" id="3.30.450.40">
    <property type="match status" value="1"/>
</dbReference>
<dbReference type="InterPro" id="IPR050706">
    <property type="entry name" value="Cyclic-di-GMP_PDE-like"/>
</dbReference>
<comment type="caution">
    <text evidence="2">The sequence shown here is derived from an EMBL/GenBank/DDBJ whole genome shotgun (WGS) entry which is preliminary data.</text>
</comment>
<name>A0A937RCH9_9ACTN</name>
<proteinExistence type="predicted"/>
<dbReference type="SMART" id="SM00052">
    <property type="entry name" value="EAL"/>
    <property type="match status" value="1"/>
</dbReference>
<keyword evidence="3" id="KW-1185">Reference proteome</keyword>
<organism evidence="2 3">
    <name type="scientific">Frankia nepalensis</name>
    <dbReference type="NCBI Taxonomy" id="1836974"/>
    <lineage>
        <taxon>Bacteria</taxon>
        <taxon>Bacillati</taxon>
        <taxon>Actinomycetota</taxon>
        <taxon>Actinomycetes</taxon>
        <taxon>Frankiales</taxon>
        <taxon>Frankiaceae</taxon>
        <taxon>Frankia</taxon>
    </lineage>
</organism>
<reference evidence="2" key="1">
    <citation type="submission" date="2020-12" db="EMBL/GenBank/DDBJ databases">
        <title>Genomic characterization of non-nitrogen-fixing Frankia strains.</title>
        <authorList>
            <person name="Carlos-Shanley C."/>
            <person name="Guerra T."/>
            <person name="Hahn D."/>
        </authorList>
    </citation>
    <scope>NUCLEOTIDE SEQUENCE</scope>
    <source>
        <strain evidence="2">CN6</strain>
    </source>
</reference>
<gene>
    <name evidence="2" type="ORF">I7412_04635</name>
</gene>
<dbReference type="GO" id="GO:0071111">
    <property type="term" value="F:cyclic-guanylate-specific phosphodiesterase activity"/>
    <property type="evidence" value="ECO:0007669"/>
    <property type="project" value="InterPro"/>
</dbReference>
<sequence length="422" mass="45760">MLGGTRVAEDQACLHAEWGSRGALLDPDEAVSWLLSLARRHLRMDLSWLSRFTPDLQIIEALHGDAASFRLSPGTATSFCESYCARVLDGRLPPVIPNARTDERTAPLPITDEFGIGAYVGAPVVLDDGRVYGMLCCLNHEADPRLGTRDARFLTLLAEVLAQFVSRLTHEREDRDLLVRRISMVIRNGLTMQFQPVVDVPTLRVVGAEALARFPPGSGGPEAWFAAAASVGLRTELELAAISRAFAAFPRLPAQVWLAVNASPTVVASGRLRDVLAEAPATRVVVEVTEHEGIQDYPAVCAALDDLRGRDTRIAVDDVGVANAELNRLLRLSPDILKMDRELTWRIDKDPARRALAGALVQFAGEIGARVLAEGVETADEFATLADIGVHEAQGFYLGRPGPLPLPERCAAGERSLTDVSR</sequence>
<dbReference type="Pfam" id="PF00563">
    <property type="entry name" value="EAL"/>
    <property type="match status" value="1"/>
</dbReference>
<dbReference type="SUPFAM" id="SSF141868">
    <property type="entry name" value="EAL domain-like"/>
    <property type="match status" value="1"/>
</dbReference>
<dbReference type="InterPro" id="IPR001633">
    <property type="entry name" value="EAL_dom"/>
</dbReference>
<dbReference type="InterPro" id="IPR003018">
    <property type="entry name" value="GAF"/>
</dbReference>
<evidence type="ECO:0000259" key="1">
    <source>
        <dbReference type="PROSITE" id="PS50883"/>
    </source>
</evidence>